<name>A0A9P1H1X6_9PEZI</name>
<sequence length="450" mass="50054">MQAIEKCGHSASTLPETMVRLDIDVEGFPSFDVTHPSSDTKRLRYSASPLLDEIPIGYNIPDATYSDESFLWIQQQLVNCDSTHATCATSTPNPLPNRILDVGTSGADATIRVRTTNREPARYICLSHCWGPDQPPLRTLTGNLADHERCVPEEALPKTFREAVALTRKLGIRYLWIDSLIYAGAYLTVAAAHARMSLQGLYSAREPQYEETPLDVSVLPGAGDAVEEARGYRGTIYARHAIRHIGRHTHPYDIRRGQRNTPLPLLSRAWVLQERFLSRRVLFFTGQELAWECIQRMGCQCRGHSESIAPSNNGENGGNATSSISVFKRLAAMGLTSAIHDRATATRAWSSIVRDYTALYLTFEKDVFPALSGIARQMSHLTGSRYVAGLWEDSLLSGLCWHVDGRSSRPSEMLLEPRPSVWRAPTWSWAAIKSPVVFVGARVDSYVPGR</sequence>
<protein>
    <recommendedName>
        <fullName evidence="1">Heterokaryon incompatibility domain-containing protein</fullName>
    </recommendedName>
</protein>
<dbReference type="Proteomes" id="UP000838763">
    <property type="component" value="Unassembled WGS sequence"/>
</dbReference>
<reference evidence="2" key="1">
    <citation type="submission" date="2022-11" db="EMBL/GenBank/DDBJ databases">
        <authorList>
            <person name="Scott C."/>
            <person name="Bruce N."/>
        </authorList>
    </citation>
    <scope>NUCLEOTIDE SEQUENCE</scope>
</reference>
<dbReference type="PANTHER" id="PTHR33112:SF16">
    <property type="entry name" value="HETEROKARYON INCOMPATIBILITY DOMAIN-CONTAINING PROTEIN"/>
    <property type="match status" value="1"/>
</dbReference>
<evidence type="ECO:0000313" key="2">
    <source>
        <dbReference type="EMBL" id="CAI4214482.1"/>
    </source>
</evidence>
<dbReference type="Pfam" id="PF06985">
    <property type="entry name" value="HET"/>
    <property type="match status" value="1"/>
</dbReference>
<evidence type="ECO:0000259" key="1">
    <source>
        <dbReference type="Pfam" id="PF06985"/>
    </source>
</evidence>
<comment type="caution">
    <text evidence="2">The sequence shown here is derived from an EMBL/GenBank/DDBJ whole genome shotgun (WGS) entry which is preliminary data.</text>
</comment>
<feature type="domain" description="Heterokaryon incompatibility" evidence="1">
    <location>
        <begin position="123"/>
        <end position="180"/>
    </location>
</feature>
<gene>
    <name evidence="2" type="ORF">PPNO1_LOCUS4215</name>
</gene>
<accession>A0A9P1H1X6</accession>
<dbReference type="EMBL" id="CALLCH030000011">
    <property type="protein sequence ID" value="CAI4214482.1"/>
    <property type="molecule type" value="Genomic_DNA"/>
</dbReference>
<dbReference type="InterPro" id="IPR010730">
    <property type="entry name" value="HET"/>
</dbReference>
<proteinExistence type="predicted"/>
<dbReference type="AlphaFoldDB" id="A0A9P1H1X6"/>
<dbReference type="PANTHER" id="PTHR33112">
    <property type="entry name" value="DOMAIN PROTEIN, PUTATIVE-RELATED"/>
    <property type="match status" value="1"/>
</dbReference>
<keyword evidence="3" id="KW-1185">Reference proteome</keyword>
<evidence type="ECO:0000313" key="3">
    <source>
        <dbReference type="Proteomes" id="UP000838763"/>
    </source>
</evidence>
<organism evidence="2 3">
    <name type="scientific">Parascedosporium putredinis</name>
    <dbReference type="NCBI Taxonomy" id="1442378"/>
    <lineage>
        <taxon>Eukaryota</taxon>
        <taxon>Fungi</taxon>
        <taxon>Dikarya</taxon>
        <taxon>Ascomycota</taxon>
        <taxon>Pezizomycotina</taxon>
        <taxon>Sordariomycetes</taxon>
        <taxon>Hypocreomycetidae</taxon>
        <taxon>Microascales</taxon>
        <taxon>Microascaceae</taxon>
        <taxon>Parascedosporium</taxon>
    </lineage>
</organism>
<dbReference type="OrthoDB" id="5347061at2759"/>